<sequence length="91" mass="9863">QTSSRRGEDSKKSQIPGITVEIGQKKSIDRYLDCLRQASAEPFQGPVNVVVIPALGKLFVRQVVYGPSSSLGARFNAQPVVRPSIASVFSF</sequence>
<dbReference type="Proteomes" id="UP001239795">
    <property type="component" value="Unassembled WGS sequence"/>
</dbReference>
<proteinExistence type="predicted"/>
<gene>
    <name evidence="1" type="ORF">CMEL01_00048</name>
</gene>
<feature type="non-terminal residue" evidence="1">
    <location>
        <position position="1"/>
    </location>
</feature>
<evidence type="ECO:0000313" key="2">
    <source>
        <dbReference type="Proteomes" id="UP001239795"/>
    </source>
</evidence>
<dbReference type="AlphaFoldDB" id="A0AAI9XY11"/>
<reference evidence="1 2" key="1">
    <citation type="submission" date="2016-10" db="EMBL/GenBank/DDBJ databases">
        <title>The genome sequence of Colletotrichum fioriniae PJ7.</title>
        <authorList>
            <person name="Baroncelli R."/>
        </authorList>
    </citation>
    <scope>NUCLEOTIDE SEQUENCE [LARGE SCALE GENOMIC DNA]</scope>
    <source>
        <strain evidence="1">Col 31</strain>
    </source>
</reference>
<dbReference type="EMBL" id="MLGG01000001">
    <property type="protein sequence ID" value="KAK1468281.1"/>
    <property type="molecule type" value="Genomic_DNA"/>
</dbReference>
<organism evidence="1 2">
    <name type="scientific">Colletotrichum melonis</name>
    <dbReference type="NCBI Taxonomy" id="1209925"/>
    <lineage>
        <taxon>Eukaryota</taxon>
        <taxon>Fungi</taxon>
        <taxon>Dikarya</taxon>
        <taxon>Ascomycota</taxon>
        <taxon>Pezizomycotina</taxon>
        <taxon>Sordariomycetes</taxon>
        <taxon>Hypocreomycetidae</taxon>
        <taxon>Glomerellales</taxon>
        <taxon>Glomerellaceae</taxon>
        <taxon>Colletotrichum</taxon>
        <taxon>Colletotrichum acutatum species complex</taxon>
    </lineage>
</organism>
<keyword evidence="2" id="KW-1185">Reference proteome</keyword>
<name>A0AAI9XY11_9PEZI</name>
<evidence type="ECO:0000313" key="1">
    <source>
        <dbReference type="EMBL" id="KAK1468281.1"/>
    </source>
</evidence>
<comment type="caution">
    <text evidence="1">The sequence shown here is derived from an EMBL/GenBank/DDBJ whole genome shotgun (WGS) entry which is preliminary data.</text>
</comment>
<accession>A0AAI9XY11</accession>
<protein>
    <submittedName>
        <fullName evidence="1">Uncharacterized protein</fullName>
    </submittedName>
</protein>